<dbReference type="CDD" id="cd08829">
    <property type="entry name" value="SPFH_paraslipin"/>
    <property type="match status" value="1"/>
</dbReference>
<comment type="similarity">
    <text evidence="2">Belongs to the band 7/mec-2 family.</text>
</comment>
<dbReference type="FunFam" id="3.30.479.30:FF:000004">
    <property type="entry name" value="Putative membrane protease family, stomatin"/>
    <property type="match status" value="1"/>
</dbReference>
<reference evidence="5 6" key="1">
    <citation type="journal article" date="2010" name="Stand. Genomic Sci.">
        <title>Complete genome sequence of Spirochaeta smaragdinae type strain (SEBR 4228).</title>
        <authorList>
            <person name="Mavromatis K."/>
            <person name="Yasawong M."/>
            <person name="Chertkov O."/>
            <person name="Lapidus A."/>
            <person name="Lucas S."/>
            <person name="Nolan M."/>
            <person name="Del Rio T.G."/>
            <person name="Tice H."/>
            <person name="Cheng J.F."/>
            <person name="Pitluck S."/>
            <person name="Liolios K."/>
            <person name="Ivanova N."/>
            <person name="Tapia R."/>
            <person name="Han C."/>
            <person name="Bruce D."/>
            <person name="Goodwin L."/>
            <person name="Pati A."/>
            <person name="Chen A."/>
            <person name="Palaniappan K."/>
            <person name="Land M."/>
            <person name="Hauser L."/>
            <person name="Chang Y.J."/>
            <person name="Jeffries C.D."/>
            <person name="Detter J.C."/>
            <person name="Rohde M."/>
            <person name="Brambilla E."/>
            <person name="Spring S."/>
            <person name="Goker M."/>
            <person name="Sikorski J."/>
            <person name="Woyke T."/>
            <person name="Bristow J."/>
            <person name="Eisen J.A."/>
            <person name="Markowitz V."/>
            <person name="Hugenholtz P."/>
            <person name="Klenk H.P."/>
            <person name="Kyrpides N.C."/>
        </authorList>
    </citation>
    <scope>NUCLEOTIDE SEQUENCE [LARGE SCALE GENOMIC DNA]</scope>
    <source>
        <strain evidence="6">DSM 11293 / JCM 15392 / SEBR 4228</strain>
    </source>
</reference>
<dbReference type="PANTHER" id="PTHR43327">
    <property type="entry name" value="STOMATIN-LIKE PROTEIN 2, MITOCHONDRIAL"/>
    <property type="match status" value="1"/>
</dbReference>
<dbReference type="Pfam" id="PF01145">
    <property type="entry name" value="Band_7"/>
    <property type="match status" value="1"/>
</dbReference>
<evidence type="ECO:0000313" key="6">
    <source>
        <dbReference type="Proteomes" id="UP000002318"/>
    </source>
</evidence>
<dbReference type="InterPro" id="IPR050710">
    <property type="entry name" value="Band7/mec-2_domain"/>
</dbReference>
<keyword evidence="3" id="KW-0812">Transmembrane</keyword>
<dbReference type="SUPFAM" id="SSF117892">
    <property type="entry name" value="Band 7/SPFH domain"/>
    <property type="match status" value="1"/>
</dbReference>
<dbReference type="InterPro" id="IPR036013">
    <property type="entry name" value="Band_7/SPFH_dom_sf"/>
</dbReference>
<feature type="transmembrane region" description="Helical" evidence="3">
    <location>
        <begin position="6"/>
        <end position="24"/>
    </location>
</feature>
<dbReference type="HOGENOM" id="CLU_024949_2_2_12"/>
<keyword evidence="3" id="KW-1133">Transmembrane helix</keyword>
<dbReference type="InterPro" id="IPR032435">
    <property type="entry name" value="STML2-like_C"/>
</dbReference>
<dbReference type="AlphaFoldDB" id="E1R899"/>
<dbReference type="Pfam" id="PF16200">
    <property type="entry name" value="Band_7_C"/>
    <property type="match status" value="1"/>
</dbReference>
<organism evidence="5 6">
    <name type="scientific">Sediminispirochaeta smaragdinae (strain DSM 11293 / JCM 15392 / SEBR 4228)</name>
    <name type="common">Spirochaeta smaragdinae</name>
    <dbReference type="NCBI Taxonomy" id="573413"/>
    <lineage>
        <taxon>Bacteria</taxon>
        <taxon>Pseudomonadati</taxon>
        <taxon>Spirochaetota</taxon>
        <taxon>Spirochaetia</taxon>
        <taxon>Spirochaetales</taxon>
        <taxon>Spirochaetaceae</taxon>
        <taxon>Sediminispirochaeta</taxon>
    </lineage>
</organism>
<feature type="domain" description="Band 7" evidence="4">
    <location>
        <begin position="19"/>
        <end position="177"/>
    </location>
</feature>
<dbReference type="GO" id="GO:0098552">
    <property type="term" value="C:side of membrane"/>
    <property type="evidence" value="ECO:0007669"/>
    <property type="project" value="UniProtKB-ARBA"/>
</dbReference>
<dbReference type="InterPro" id="IPR001972">
    <property type="entry name" value="Stomatin_HflK_fam"/>
</dbReference>
<keyword evidence="3" id="KW-0472">Membrane</keyword>
<keyword evidence="6" id="KW-1185">Reference proteome</keyword>
<dbReference type="STRING" id="573413.Spirs_0083"/>
<dbReference type="OrthoDB" id="9809197at2"/>
<evidence type="ECO:0000256" key="1">
    <source>
        <dbReference type="ARBA" id="ARBA00004167"/>
    </source>
</evidence>
<dbReference type="RefSeq" id="WP_013252707.1">
    <property type="nucleotide sequence ID" value="NC_014364.1"/>
</dbReference>
<dbReference type="InterPro" id="IPR001107">
    <property type="entry name" value="Band_7"/>
</dbReference>
<evidence type="ECO:0000313" key="5">
    <source>
        <dbReference type="EMBL" id="ADK79243.1"/>
    </source>
</evidence>
<accession>E1R899</accession>
<comment type="subcellular location">
    <subcellularLocation>
        <location evidence="1">Membrane</location>
        <topology evidence="1">Single-pass membrane protein</topology>
    </subcellularLocation>
</comment>
<dbReference type="EMBL" id="CP002116">
    <property type="protein sequence ID" value="ADK79243.1"/>
    <property type="molecule type" value="Genomic_DNA"/>
</dbReference>
<dbReference type="SMART" id="SM00244">
    <property type="entry name" value="PHB"/>
    <property type="match status" value="1"/>
</dbReference>
<dbReference type="Proteomes" id="UP000002318">
    <property type="component" value="Chromosome"/>
</dbReference>
<gene>
    <name evidence="5" type="ordered locus">Spirs_0083</name>
</gene>
<dbReference type="KEGG" id="ssm:Spirs_0083"/>
<evidence type="ECO:0000256" key="2">
    <source>
        <dbReference type="ARBA" id="ARBA00008164"/>
    </source>
</evidence>
<proteinExistence type="inferred from homology"/>
<dbReference type="PRINTS" id="PR00721">
    <property type="entry name" value="STOMATIN"/>
</dbReference>
<dbReference type="GO" id="GO:0005886">
    <property type="term" value="C:plasma membrane"/>
    <property type="evidence" value="ECO:0007669"/>
    <property type="project" value="UniProtKB-ARBA"/>
</dbReference>
<sequence length="304" mass="33965">MNVILAYLLAFVVIVIFFKLIRIVPEQEVYIIERFGKYEKSLGSGLHLVIPFVQRVAYKHTLKEEVIDVDPQVCITADNVQVTVDGLLYLRVMDAEKASYGIDNYRYATAQLAKTTMRSEIGKLDLDRSFSERDEINDAIVRAVDEASDPWGIKVTRYEIKDIRPTDTIEQAMEQQMRAEREKRAEILASEGEKMSRINISQGDREAAINLSKGERQRRINEAEGRSKAIEVTSVATAEGLQMIAEALQLPKGKAAMGLRLAEQYLTKFGSILDTAETTVLPDDLARLKSLIDTVAPGIAGGKV</sequence>
<protein>
    <submittedName>
        <fullName evidence="5">Band 7 protein</fullName>
    </submittedName>
</protein>
<evidence type="ECO:0000256" key="3">
    <source>
        <dbReference type="SAM" id="Phobius"/>
    </source>
</evidence>
<dbReference type="Gene3D" id="3.30.479.30">
    <property type="entry name" value="Band 7 domain"/>
    <property type="match status" value="1"/>
</dbReference>
<evidence type="ECO:0000259" key="4">
    <source>
        <dbReference type="SMART" id="SM00244"/>
    </source>
</evidence>
<name>E1R899_SEDSS</name>
<dbReference type="PANTHER" id="PTHR43327:SF10">
    <property type="entry name" value="STOMATIN-LIKE PROTEIN 2, MITOCHONDRIAL"/>
    <property type="match status" value="1"/>
</dbReference>
<dbReference type="eggNOG" id="COG0330">
    <property type="taxonomic scope" value="Bacteria"/>
</dbReference>